<dbReference type="Proteomes" id="UP000694545">
    <property type="component" value="Unplaced"/>
</dbReference>
<keyword evidence="1" id="KW-0175">Coiled coil</keyword>
<sequence>REAQVHLARTKHKLLETIWPYVFFLLITEGDRKAFYENSQWNIKKNKESILRLRQENKKLHQKLADLLAGEEKVIKAAFHEHPAEQGSVKNKTGEGAIQVISHRLCEKINQLNNLKHQVEMRKRRLEELQLQYSTRAQEINDMHALEEGNIETAKTLRTLENRLEKARFKTEEAERITTMYQKLKEHMQEQSLHFQNKLDALESEILRLRHELSELEIVNADAQHARDTAREQLLSQEETIYKERKIRDKKLKDLKKLTEDKRAQNERAERRVDVVACFAAQEETFKQLDEMRSENEESLLRLREEKDALQRELEHTKYSGEARKVGAQNLMKELQDHLQKEEKRRDVTQAELDKVNRVLLSAKAGVEHLSSKLQHIKLVSAHFYMCESEDSRFASTALDEKTNDYVLDLLSQAEEKLLYLLESLKDRDKKELLRRIEEVEVRAKPFSLMTMKQHRLFGLFTDEEDSGEDDADVVTRAALKRQSQQIIEAKTKRRNRYRKKDGKLHPM</sequence>
<name>A0A8D2LDP3_VARKO</name>
<accession>A0A8D2LDP3</accession>
<dbReference type="GO" id="GO:0036064">
    <property type="term" value="C:ciliary basal body"/>
    <property type="evidence" value="ECO:0007669"/>
    <property type="project" value="TreeGrafter"/>
</dbReference>
<dbReference type="GO" id="GO:0097542">
    <property type="term" value="C:ciliary tip"/>
    <property type="evidence" value="ECO:0007669"/>
    <property type="project" value="TreeGrafter"/>
</dbReference>
<feature type="coiled-coil region" evidence="1">
    <location>
        <begin position="43"/>
        <end position="70"/>
    </location>
</feature>
<reference evidence="2" key="1">
    <citation type="submission" date="2025-08" db="UniProtKB">
        <authorList>
            <consortium name="Ensembl"/>
        </authorList>
    </citation>
    <scope>IDENTIFICATION</scope>
</reference>
<keyword evidence="3" id="KW-1185">Reference proteome</keyword>
<organism evidence="2 3">
    <name type="scientific">Varanus komodoensis</name>
    <name type="common">Komodo dragon</name>
    <dbReference type="NCBI Taxonomy" id="61221"/>
    <lineage>
        <taxon>Eukaryota</taxon>
        <taxon>Metazoa</taxon>
        <taxon>Chordata</taxon>
        <taxon>Craniata</taxon>
        <taxon>Vertebrata</taxon>
        <taxon>Euteleostomi</taxon>
        <taxon>Lepidosauria</taxon>
        <taxon>Squamata</taxon>
        <taxon>Bifurcata</taxon>
        <taxon>Unidentata</taxon>
        <taxon>Episquamata</taxon>
        <taxon>Toxicofera</taxon>
        <taxon>Anguimorpha</taxon>
        <taxon>Paleoanguimorpha</taxon>
        <taxon>Varanoidea</taxon>
        <taxon>Varanidae</taxon>
        <taxon>Varanus</taxon>
    </lineage>
</organism>
<dbReference type="AlphaFoldDB" id="A0A8D2LDP3"/>
<dbReference type="OMA" id="VIQEWKS"/>
<dbReference type="GO" id="GO:0036158">
    <property type="term" value="P:outer dynein arm assembly"/>
    <property type="evidence" value="ECO:0007669"/>
    <property type="project" value="InterPro"/>
</dbReference>
<feature type="coiled-coil region" evidence="1">
    <location>
        <begin position="157"/>
        <end position="359"/>
    </location>
</feature>
<dbReference type="PANTHER" id="PTHR46518:SF1">
    <property type="entry name" value="OUTER DYNEIN ARM-DOCKING COMPLEX SUBUNIT 3"/>
    <property type="match status" value="1"/>
</dbReference>
<dbReference type="InterPro" id="IPR033192">
    <property type="entry name" value="ODAD3"/>
</dbReference>
<dbReference type="Ensembl" id="ENSVKKT00000021468.1">
    <property type="protein sequence ID" value="ENSVKKP00000020946.1"/>
    <property type="gene ID" value="ENSVKKG00000014045.1"/>
</dbReference>
<reference evidence="2" key="2">
    <citation type="submission" date="2025-09" db="UniProtKB">
        <authorList>
            <consortium name="Ensembl"/>
        </authorList>
    </citation>
    <scope>IDENTIFICATION</scope>
</reference>
<evidence type="ECO:0000313" key="3">
    <source>
        <dbReference type="Proteomes" id="UP000694545"/>
    </source>
</evidence>
<dbReference type="PANTHER" id="PTHR46518">
    <property type="entry name" value="COILED-COIL DOMAIN-CONTAINING PROTEIN 151"/>
    <property type="match status" value="1"/>
</dbReference>
<evidence type="ECO:0000313" key="2">
    <source>
        <dbReference type="Ensembl" id="ENSVKKP00000020946.1"/>
    </source>
</evidence>
<dbReference type="GO" id="GO:0035253">
    <property type="term" value="C:ciliary rootlet"/>
    <property type="evidence" value="ECO:0007669"/>
    <property type="project" value="TreeGrafter"/>
</dbReference>
<dbReference type="GO" id="GO:0003341">
    <property type="term" value="P:cilium movement"/>
    <property type="evidence" value="ECO:0007669"/>
    <property type="project" value="InterPro"/>
</dbReference>
<proteinExistence type="predicted"/>
<protein>
    <submittedName>
        <fullName evidence="2">Coiled-coil domain containing 151</fullName>
    </submittedName>
</protein>
<evidence type="ECO:0000256" key="1">
    <source>
        <dbReference type="SAM" id="Coils"/>
    </source>
</evidence>